<dbReference type="PANTHER" id="PTHR47791">
    <property type="entry name" value="MEIOTICALLY UP-REGULATED GENE 191 PROTEIN"/>
    <property type="match status" value="1"/>
</dbReference>
<dbReference type="InterPro" id="IPR005198">
    <property type="entry name" value="Glyco_hydro_76"/>
</dbReference>
<dbReference type="SUPFAM" id="SSF48208">
    <property type="entry name" value="Six-hairpin glycosidases"/>
    <property type="match status" value="1"/>
</dbReference>
<dbReference type="STRING" id="983967.A0A1E4ST15"/>
<dbReference type="PANTHER" id="PTHR47791:SF3">
    <property type="entry name" value="MEIOTICALLY UP-REGULATED GENE 191 PROTEIN"/>
    <property type="match status" value="1"/>
</dbReference>
<dbReference type="GO" id="GO:0016787">
    <property type="term" value="F:hydrolase activity"/>
    <property type="evidence" value="ECO:0007669"/>
    <property type="project" value="UniProtKB-KW"/>
</dbReference>
<evidence type="ECO:0000313" key="1">
    <source>
        <dbReference type="EMBL" id="ODV82654.1"/>
    </source>
</evidence>
<dbReference type="Pfam" id="PF03663">
    <property type="entry name" value="Glyco_hydro_76"/>
    <property type="match status" value="1"/>
</dbReference>
<protein>
    <submittedName>
        <fullName evidence="1">Glycoside hydrolase family 76 protein</fullName>
    </submittedName>
</protein>
<sequence>MSFDNNLEGYNIVKNMWFQYWNPSINNFSTKVPCHESRDGKFSCWTMGVVLHAIGESCMVYKDLTLPIVEPTVRACLNYRNPKNGGYSVLYHGGPNSGDDDINYDDADHLLRGMLVCYEATGNKEYLELSKELMRFLMGGLKEHESFKVTGMKWHISRKYMSTISNCVSATCAMKLIPYSSNEDEKRQLYEYAKVCMNFIFTKMFDPNDNLIWDGVAYDSEVIDKQKYSYNTGNTITALCLLYKYDHNNEWAEKAKKLAEAATHRGRTLYDRDYDDWSKRFWHGPSYFIQLLIEGLADYLETFDETAPQSTKDCCKQEILRHLSYFRKYCYDPQDGGYYTSFDIFKIDEKTYKRYKEEFKGHKKFDPCAQDRVGGSNDTPIKDRPMSKSLMGAASAARIFFQGARVFPKMDPVDV</sequence>
<keyword evidence="2" id="KW-1185">Reference proteome</keyword>
<dbReference type="Gene3D" id="1.50.10.20">
    <property type="match status" value="1"/>
</dbReference>
<organism evidence="1 2">
    <name type="scientific">[Candida] arabinofermentans NRRL YB-2248</name>
    <dbReference type="NCBI Taxonomy" id="983967"/>
    <lineage>
        <taxon>Eukaryota</taxon>
        <taxon>Fungi</taxon>
        <taxon>Dikarya</taxon>
        <taxon>Ascomycota</taxon>
        <taxon>Saccharomycotina</taxon>
        <taxon>Pichiomycetes</taxon>
        <taxon>Pichiales</taxon>
        <taxon>Pichiaceae</taxon>
        <taxon>Ogataea</taxon>
        <taxon>Ogataea/Candida clade</taxon>
    </lineage>
</organism>
<dbReference type="EMBL" id="KV453878">
    <property type="protein sequence ID" value="ODV82654.1"/>
    <property type="molecule type" value="Genomic_DNA"/>
</dbReference>
<dbReference type="InterPro" id="IPR053169">
    <property type="entry name" value="MUG_Protein"/>
</dbReference>
<dbReference type="GO" id="GO:0005975">
    <property type="term" value="P:carbohydrate metabolic process"/>
    <property type="evidence" value="ECO:0007669"/>
    <property type="project" value="InterPro"/>
</dbReference>
<evidence type="ECO:0000313" key="2">
    <source>
        <dbReference type="Proteomes" id="UP000094801"/>
    </source>
</evidence>
<dbReference type="AlphaFoldDB" id="A0A1E4ST15"/>
<accession>A0A1E4ST15</accession>
<reference evidence="2" key="1">
    <citation type="submission" date="2016-04" db="EMBL/GenBank/DDBJ databases">
        <title>Comparative genomics of biotechnologically important yeasts.</title>
        <authorList>
            <consortium name="DOE Joint Genome Institute"/>
            <person name="Riley R."/>
            <person name="Haridas S."/>
            <person name="Wolfe K.H."/>
            <person name="Lopes M.R."/>
            <person name="Hittinger C.T."/>
            <person name="Goker M."/>
            <person name="Salamov A."/>
            <person name="Wisecaver J."/>
            <person name="Long T.M."/>
            <person name="Aerts A.L."/>
            <person name="Barry K."/>
            <person name="Choi C."/>
            <person name="Clum A."/>
            <person name="Coughlan A.Y."/>
            <person name="Deshpande S."/>
            <person name="Douglass A.P."/>
            <person name="Hanson S.J."/>
            <person name="Klenk H.-P."/>
            <person name="Labutti K."/>
            <person name="Lapidus A."/>
            <person name="Lindquist E."/>
            <person name="Lipzen A."/>
            <person name="Meier-Kolthoff J.P."/>
            <person name="Ohm R.A."/>
            <person name="Otillar R.P."/>
            <person name="Pangilinan J."/>
            <person name="Peng Y."/>
            <person name="Rokas A."/>
            <person name="Rosa C.A."/>
            <person name="Scheuner C."/>
            <person name="Sibirny A.A."/>
            <person name="Slot J.C."/>
            <person name="Stielow J.B."/>
            <person name="Sun H."/>
            <person name="Kurtzman C.P."/>
            <person name="Blackwell M."/>
            <person name="Grigoriev I.V."/>
            <person name="Jeffries T.W."/>
        </authorList>
    </citation>
    <scope>NUCLEOTIDE SEQUENCE [LARGE SCALE GENOMIC DNA]</scope>
    <source>
        <strain evidence="2">NRRL YB-2248</strain>
    </source>
</reference>
<proteinExistence type="predicted"/>
<keyword evidence="1" id="KW-0378">Hydrolase</keyword>
<dbReference type="Proteomes" id="UP000094801">
    <property type="component" value="Unassembled WGS sequence"/>
</dbReference>
<gene>
    <name evidence="1" type="ORF">CANARDRAFT_30691</name>
</gene>
<dbReference type="InterPro" id="IPR008928">
    <property type="entry name" value="6-hairpin_glycosidase_sf"/>
</dbReference>
<dbReference type="OrthoDB" id="9984024at2759"/>
<name>A0A1E4ST15_9ASCO</name>